<dbReference type="FunFam" id="1.25.40.10:FF:000343">
    <property type="entry name" value="Pentatricopeptide repeat-containing protein At3g58590"/>
    <property type="match status" value="1"/>
</dbReference>
<dbReference type="FunFam" id="1.25.40.10:FF:000073">
    <property type="entry name" value="Pentatricopeptide repeat-containing protein chloroplastic"/>
    <property type="match status" value="1"/>
</dbReference>
<dbReference type="InterPro" id="IPR011990">
    <property type="entry name" value="TPR-like_helical_dom_sf"/>
</dbReference>
<evidence type="ECO:0000313" key="3">
    <source>
        <dbReference type="EMBL" id="KAH7290828.1"/>
    </source>
</evidence>
<dbReference type="NCBIfam" id="TIGR00756">
    <property type="entry name" value="PPR"/>
    <property type="match status" value="6"/>
</dbReference>
<evidence type="ECO:0000256" key="1">
    <source>
        <dbReference type="ARBA" id="ARBA00022737"/>
    </source>
</evidence>
<dbReference type="PANTHER" id="PTHR24015:SF548">
    <property type="entry name" value="OS08G0340900 PROTEIN"/>
    <property type="match status" value="1"/>
</dbReference>
<protein>
    <recommendedName>
        <fullName evidence="5">Pentatricopeptide repeat-containing protein</fullName>
    </recommendedName>
</protein>
<keyword evidence="1" id="KW-0677">Repeat</keyword>
<feature type="repeat" description="PPR" evidence="2">
    <location>
        <begin position="430"/>
        <end position="464"/>
    </location>
</feature>
<dbReference type="Proteomes" id="UP000825935">
    <property type="component" value="Chromosome 30"/>
</dbReference>
<organism evidence="3 4">
    <name type="scientific">Ceratopteris richardii</name>
    <name type="common">Triangle waterfern</name>
    <dbReference type="NCBI Taxonomy" id="49495"/>
    <lineage>
        <taxon>Eukaryota</taxon>
        <taxon>Viridiplantae</taxon>
        <taxon>Streptophyta</taxon>
        <taxon>Embryophyta</taxon>
        <taxon>Tracheophyta</taxon>
        <taxon>Polypodiopsida</taxon>
        <taxon>Polypodiidae</taxon>
        <taxon>Polypodiales</taxon>
        <taxon>Pteridineae</taxon>
        <taxon>Pteridaceae</taxon>
        <taxon>Parkerioideae</taxon>
        <taxon>Ceratopteris</taxon>
    </lineage>
</organism>
<feature type="repeat" description="PPR" evidence="2">
    <location>
        <begin position="332"/>
        <end position="366"/>
    </location>
</feature>
<dbReference type="OrthoDB" id="1898077at2759"/>
<name>A0A8T2R503_CERRI</name>
<dbReference type="GO" id="GO:0048731">
    <property type="term" value="P:system development"/>
    <property type="evidence" value="ECO:0007669"/>
    <property type="project" value="UniProtKB-ARBA"/>
</dbReference>
<feature type="repeat" description="PPR" evidence="2">
    <location>
        <begin position="528"/>
        <end position="562"/>
    </location>
</feature>
<dbReference type="InterPro" id="IPR002885">
    <property type="entry name" value="PPR_rpt"/>
</dbReference>
<dbReference type="Pfam" id="PF13041">
    <property type="entry name" value="PPR_2"/>
    <property type="match status" value="7"/>
</dbReference>
<comment type="caution">
    <text evidence="3">The sequence shown here is derived from an EMBL/GenBank/DDBJ whole genome shotgun (WGS) entry which is preliminary data.</text>
</comment>
<dbReference type="FunFam" id="1.25.40.10:FF:000158">
    <property type="entry name" value="pentatricopeptide repeat-containing protein At2g33680"/>
    <property type="match status" value="1"/>
</dbReference>
<dbReference type="GO" id="GO:0009451">
    <property type="term" value="P:RNA modification"/>
    <property type="evidence" value="ECO:0007669"/>
    <property type="project" value="InterPro"/>
</dbReference>
<dbReference type="InterPro" id="IPR046960">
    <property type="entry name" value="PPR_At4g14850-like_plant"/>
</dbReference>
<keyword evidence="4" id="KW-1185">Reference proteome</keyword>
<dbReference type="SUPFAM" id="SSF48452">
    <property type="entry name" value="TPR-like"/>
    <property type="match status" value="1"/>
</dbReference>
<feature type="repeat" description="PPR" evidence="2">
    <location>
        <begin position="828"/>
        <end position="862"/>
    </location>
</feature>
<evidence type="ECO:0000313" key="4">
    <source>
        <dbReference type="Proteomes" id="UP000825935"/>
    </source>
</evidence>
<dbReference type="PANTHER" id="PTHR24015">
    <property type="entry name" value="OS07G0578800 PROTEIN-RELATED"/>
    <property type="match status" value="1"/>
</dbReference>
<dbReference type="GO" id="GO:0003723">
    <property type="term" value="F:RNA binding"/>
    <property type="evidence" value="ECO:0007669"/>
    <property type="project" value="InterPro"/>
</dbReference>
<proteinExistence type="predicted"/>
<dbReference type="AlphaFoldDB" id="A0A8T2R503"/>
<dbReference type="Pfam" id="PF01535">
    <property type="entry name" value="PPR"/>
    <property type="match status" value="3"/>
</dbReference>
<reference evidence="3" key="1">
    <citation type="submission" date="2021-08" db="EMBL/GenBank/DDBJ databases">
        <title>WGS assembly of Ceratopteris richardii.</title>
        <authorList>
            <person name="Marchant D.B."/>
            <person name="Chen G."/>
            <person name="Jenkins J."/>
            <person name="Shu S."/>
            <person name="Leebens-Mack J."/>
            <person name="Grimwood J."/>
            <person name="Schmutz J."/>
            <person name="Soltis P."/>
            <person name="Soltis D."/>
            <person name="Chen Z.-H."/>
        </authorList>
    </citation>
    <scope>NUCLEOTIDE SEQUENCE</scope>
    <source>
        <strain evidence="3">Whitten #5841</strain>
        <tissue evidence="3">Leaf</tissue>
    </source>
</reference>
<evidence type="ECO:0000256" key="2">
    <source>
        <dbReference type="PROSITE-ProRule" id="PRU00708"/>
    </source>
</evidence>
<feature type="repeat" description="PPR" evidence="2">
    <location>
        <begin position="131"/>
        <end position="165"/>
    </location>
</feature>
<dbReference type="FunFam" id="1.25.40.10:FF:000381">
    <property type="entry name" value="Pentatricopeptide repeat-containing protein"/>
    <property type="match status" value="1"/>
</dbReference>
<dbReference type="EMBL" id="CM035435">
    <property type="protein sequence ID" value="KAH7290828.1"/>
    <property type="molecule type" value="Genomic_DNA"/>
</dbReference>
<dbReference type="PROSITE" id="PS51375">
    <property type="entry name" value="PPR"/>
    <property type="match status" value="7"/>
</dbReference>
<accession>A0A8T2R503</accession>
<feature type="repeat" description="PPR" evidence="2">
    <location>
        <begin position="232"/>
        <end position="266"/>
    </location>
</feature>
<feature type="repeat" description="PPR" evidence="2">
    <location>
        <begin position="727"/>
        <end position="761"/>
    </location>
</feature>
<sequence length="988" mass="111470">MFQSFVQLHFPEVLAGRARALFLYIRNINCLEIICTPTVYRTYANFESFEEGRLLYHHQQLAQPDVFTYGSLLRAYGEDRKWKDGMDIHHLIVVHSFIHDVFLQGLLVQMYGKCGSLDHALNVFNAMPEHSLFSWNVIIRASAQQGQFEMALKLFYQMQREGTIPDRFTYVCALVACTGKGDIWYGMQMHAQFIGSSMEFDISIGTAVVKMYGNYRKVHDAKQSFEKMREHDVVSWNVMLGVCAQIQHSKDVLQFFCHMLQQGHLPTSVSFLTMLDACAMQLLLNEGKRIHVYLSSGRIGEDNMVENALVNMYGRCCLRNATIVFHTVHVQNVVTWTTMISCCVQHGENELAFQLFGQMSQEGVLPDRVTFLEILGACVGSEWLSNGERLAACLSGIADEMVMTEIVNMYGRCGSIDNAQKIFDTIRSQSTVAWNTLISVYLEYGEVDEVFQLFGQFLLRAEIPSSVTFIIMLSACMKLRYGRMLHAFIVENNYELETTMNNAIISMYSKNANIEDAWSTFNNMELKDVISWNALISAYAAQGQLIEACGLLEQMMREGIKPNKVTYAILLEGYAHCEMSTCDDQLDGSNIYWERQHLGSTLISELNKSSLLLDSQRLFYEMEEKDVRAWNAMINIHAHLNDETGPPFVFSRMLEEACLPSNDTLISIISACSGETRLSLGKRIHSCVTSSECENDFALGTALVKMYGSIGNTDEARKAFETFTNKNVVLWTAMIYVYVQCWQGDEGLKLFMHMQQCGVLPNKVTYMSVLEACITQGIFNEGRNVHACISCGDFLSDIPVVTALIEMYSKCGKLDDAWKIFCDASRCDNFLWNTMLTLYSQHGHASEALELFRLMEGEKLEPDKVSFISVLTACSHGGLLKDGFYWLANLLQHYVLLASSAHYVCMIDTVGRAGQLDVAQTLVNGMPFQPTEVPYIMLLRACQQGADLKHGAWAAAHAFELFSGNTAPYVLLSNIYSAKRSPNFLSTS</sequence>
<evidence type="ECO:0008006" key="5">
    <source>
        <dbReference type="Google" id="ProtNLM"/>
    </source>
</evidence>
<dbReference type="Gene3D" id="1.25.40.10">
    <property type="entry name" value="Tetratricopeptide repeat domain"/>
    <property type="match status" value="7"/>
</dbReference>
<gene>
    <name evidence="3" type="ORF">KP509_30G066200</name>
</gene>